<organism evidence="2 3">
    <name type="scientific">Arsenophonus nasoniae</name>
    <name type="common">son-killer infecting Nasonia vitripennis</name>
    <dbReference type="NCBI Taxonomy" id="638"/>
    <lineage>
        <taxon>Bacteria</taxon>
        <taxon>Pseudomonadati</taxon>
        <taxon>Pseudomonadota</taxon>
        <taxon>Gammaproteobacteria</taxon>
        <taxon>Enterobacterales</taxon>
        <taxon>Morganellaceae</taxon>
        <taxon>Arsenophonus</taxon>
    </lineage>
</organism>
<protein>
    <submittedName>
        <fullName evidence="2">Conjugative transfer system coupling protein TraD</fullName>
    </submittedName>
</protein>
<feature type="domain" description="Helicase HerA central" evidence="1">
    <location>
        <begin position="151"/>
        <end position="194"/>
    </location>
</feature>
<dbReference type="PANTHER" id="PTHR30121">
    <property type="entry name" value="UNCHARACTERIZED PROTEIN YJGR-RELATED"/>
    <property type="match status" value="1"/>
</dbReference>
<evidence type="ECO:0000259" key="1">
    <source>
        <dbReference type="Pfam" id="PF01935"/>
    </source>
</evidence>
<proteinExistence type="predicted"/>
<dbReference type="NCBIfam" id="TIGR03743">
    <property type="entry name" value="SXT_TraD"/>
    <property type="match status" value="1"/>
</dbReference>
<dbReference type="InterPro" id="IPR002789">
    <property type="entry name" value="HerA_central"/>
</dbReference>
<keyword evidence="2" id="KW-0614">Plasmid</keyword>
<evidence type="ECO:0000313" key="3">
    <source>
        <dbReference type="Proteomes" id="UP001177592"/>
    </source>
</evidence>
<sequence>MNEWKHLMPFRPNYELYEVLGWGAGMLTTLGVGNYLSMPPAATISTVAIQGLFILKVLPNAIKIASLHNNLKTIPKPLFVPAEQVVRQMIASPDSTLIGKGFIWKHEQGQRAHEIVKTGQADRFLPDNDNSMGYGWIHQLGNKNDWIEVPDHMLTLHTSITGTTGSGKTTFYKLMILQAAIKQIPLIFVDPKNDEEIAEFMRECMRLTNREDDYYYLSIAHLNKSNSISPISNYSNSTEIANRIISVIQKSDNTTDPFLSFATMALTTVIQLMDFVKIKPTLVNLKAQLGTDLNYFAELMTLAIDKLGEELFPDVYSGILERRLKHEKLDKKTDSKMAHAAIRINFYYNDIAPIKEYTFIKGGIDLMQHNREHFQKMILNALPILTMLTSDGLDDILSPAPNNQSDDRVTVSVKDIISTNGMFYLGLNALADGEKGSAVGSIFLSDITAVAADIYNYARPRGEAKHDTIILIDEAAEVINDQVIRLQNKGRGAGFNLYIASQSTTDYVATLGSEAKKEQVNVNANHNIALRTINVQGQKDIIERIPKAKFKYILRGHGTSAGADPEQITGSIGERIMEEEGEFFPPQLLGNLPDLEFFAILQAGRICKGQIPIVTLPKTTPEKEVLNKLIDIYKEKKGIS</sequence>
<accession>A0ABY8NWF9</accession>
<dbReference type="InterPro" id="IPR051162">
    <property type="entry name" value="T4SS_component"/>
</dbReference>
<geneLocation type="plasmid" evidence="2 3">
    <name>paNv_CAN3</name>
</geneLocation>
<name>A0ABY8NWF9_9GAMM</name>
<evidence type="ECO:0000313" key="2">
    <source>
        <dbReference type="EMBL" id="WGM08399.1"/>
    </source>
</evidence>
<keyword evidence="3" id="KW-1185">Reference proteome</keyword>
<dbReference type="Pfam" id="PF01935">
    <property type="entry name" value="DUF87"/>
    <property type="match status" value="1"/>
</dbReference>
<dbReference type="InterPro" id="IPR022458">
    <property type="entry name" value="Conjugative_coupling_TraG/TraD"/>
</dbReference>
<dbReference type="RefSeq" id="WP_026823453.1">
    <property type="nucleotide sequence ID" value="NZ_CP123526.1"/>
</dbReference>
<dbReference type="SUPFAM" id="SSF52540">
    <property type="entry name" value="P-loop containing nucleoside triphosphate hydrolases"/>
    <property type="match status" value="1"/>
</dbReference>
<dbReference type="Gene3D" id="3.40.50.300">
    <property type="entry name" value="P-loop containing nucleotide triphosphate hydrolases"/>
    <property type="match status" value="2"/>
</dbReference>
<gene>
    <name evidence="2" type="primary">traD</name>
    <name evidence="2" type="ORF">QE258_23495</name>
</gene>
<reference evidence="2" key="1">
    <citation type="submission" date="2023-04" db="EMBL/GenBank/DDBJ databases">
        <title>Genome dynamics across the evolutionary transition to endosymbiosis.</title>
        <authorList>
            <person name="Siozios S."/>
            <person name="Nadal-Jimenez P."/>
            <person name="Azagi T."/>
            <person name="Sprong H."/>
            <person name="Frost C.L."/>
            <person name="Parratt S.R."/>
            <person name="Taylor G."/>
            <person name="Brettell L."/>
            <person name="Lew K.C."/>
            <person name="Croft L."/>
            <person name="King K.C."/>
            <person name="Brockhurst M.A."/>
            <person name="Hypsa V."/>
            <person name="Novakova E."/>
            <person name="Darby A.C."/>
            <person name="Hurst G.D.D."/>
        </authorList>
    </citation>
    <scope>NUCLEOTIDE SEQUENCE</scope>
    <source>
        <strain evidence="2">ANv_CAN</strain>
        <plasmid evidence="2">paNv_CAN3</plasmid>
    </source>
</reference>
<dbReference type="InterPro" id="IPR027417">
    <property type="entry name" value="P-loop_NTPase"/>
</dbReference>
<dbReference type="EMBL" id="CP123526">
    <property type="protein sequence ID" value="WGM08399.1"/>
    <property type="molecule type" value="Genomic_DNA"/>
</dbReference>
<dbReference type="PANTHER" id="PTHR30121:SF6">
    <property type="entry name" value="SLR6007 PROTEIN"/>
    <property type="match status" value="1"/>
</dbReference>
<dbReference type="Proteomes" id="UP001177592">
    <property type="component" value="Plasmid paNv_CAN3"/>
</dbReference>